<protein>
    <submittedName>
        <fullName evidence="1">Uncharacterized protein</fullName>
    </submittedName>
</protein>
<evidence type="ECO:0000313" key="1">
    <source>
        <dbReference type="EMBL" id="GMT13336.1"/>
    </source>
</evidence>
<name>A0AAV5V1B5_9BILA</name>
<evidence type="ECO:0000313" key="2">
    <source>
        <dbReference type="Proteomes" id="UP001432322"/>
    </source>
</evidence>
<sequence>HGDYPLHEFAKRLAELESRFGKELQAVIECFVQSRVDLPAKHLEDIGKCHSRRAKNLKKAVDAKKSDGVNLWKIANIYSASCVDEDDVS</sequence>
<dbReference type="EMBL" id="BTSY01000002">
    <property type="protein sequence ID" value="GMT13336.1"/>
    <property type="molecule type" value="Genomic_DNA"/>
</dbReference>
<proteinExistence type="predicted"/>
<keyword evidence="2" id="KW-1185">Reference proteome</keyword>
<dbReference type="Proteomes" id="UP001432322">
    <property type="component" value="Unassembled WGS sequence"/>
</dbReference>
<feature type="non-terminal residue" evidence="1">
    <location>
        <position position="89"/>
    </location>
</feature>
<gene>
    <name evidence="1" type="ORF">PFISCL1PPCAC_4633</name>
</gene>
<comment type="caution">
    <text evidence="1">The sequence shown here is derived from an EMBL/GenBank/DDBJ whole genome shotgun (WGS) entry which is preliminary data.</text>
</comment>
<dbReference type="AlphaFoldDB" id="A0AAV5V1B5"/>
<feature type="non-terminal residue" evidence="1">
    <location>
        <position position="1"/>
    </location>
</feature>
<reference evidence="1" key="1">
    <citation type="submission" date="2023-10" db="EMBL/GenBank/DDBJ databases">
        <title>Genome assembly of Pristionchus species.</title>
        <authorList>
            <person name="Yoshida K."/>
            <person name="Sommer R.J."/>
        </authorList>
    </citation>
    <scope>NUCLEOTIDE SEQUENCE</scope>
    <source>
        <strain evidence="1">RS5133</strain>
    </source>
</reference>
<organism evidence="1 2">
    <name type="scientific">Pristionchus fissidentatus</name>
    <dbReference type="NCBI Taxonomy" id="1538716"/>
    <lineage>
        <taxon>Eukaryota</taxon>
        <taxon>Metazoa</taxon>
        <taxon>Ecdysozoa</taxon>
        <taxon>Nematoda</taxon>
        <taxon>Chromadorea</taxon>
        <taxon>Rhabditida</taxon>
        <taxon>Rhabditina</taxon>
        <taxon>Diplogasteromorpha</taxon>
        <taxon>Diplogasteroidea</taxon>
        <taxon>Neodiplogasteridae</taxon>
        <taxon>Pristionchus</taxon>
    </lineage>
</organism>
<accession>A0AAV5V1B5</accession>